<protein>
    <submittedName>
        <fullName evidence="1">Uncharacterized protein</fullName>
    </submittedName>
</protein>
<organism evidence="1">
    <name type="scientific">Arion vulgaris</name>
    <dbReference type="NCBI Taxonomy" id="1028688"/>
    <lineage>
        <taxon>Eukaryota</taxon>
        <taxon>Metazoa</taxon>
        <taxon>Spiralia</taxon>
        <taxon>Lophotrochozoa</taxon>
        <taxon>Mollusca</taxon>
        <taxon>Gastropoda</taxon>
        <taxon>Heterobranchia</taxon>
        <taxon>Euthyneura</taxon>
        <taxon>Panpulmonata</taxon>
        <taxon>Eupulmonata</taxon>
        <taxon>Stylommatophora</taxon>
        <taxon>Helicina</taxon>
        <taxon>Arionoidea</taxon>
        <taxon>Arionidae</taxon>
        <taxon>Arion</taxon>
    </lineage>
</organism>
<proteinExistence type="predicted"/>
<reference evidence="1" key="1">
    <citation type="submission" date="2014-12" db="EMBL/GenBank/DDBJ databases">
        <title>Insight into the proteome of Arion vulgaris.</title>
        <authorList>
            <person name="Aradska J."/>
            <person name="Bulat T."/>
            <person name="Smidak R."/>
            <person name="Sarate P."/>
            <person name="Gangsoo J."/>
            <person name="Sialana F."/>
            <person name="Bilban M."/>
            <person name="Lubec G."/>
        </authorList>
    </citation>
    <scope>NUCLEOTIDE SEQUENCE</scope>
    <source>
        <tissue evidence="1">Skin</tissue>
    </source>
</reference>
<name>A0A0B7B4H1_9EUPU</name>
<sequence length="61" mass="6930">MTLITLRLTQLHLGTREAVGSKRGQPDIQHIIYRVSLVKEKYGLNTVFCNIPNGMKMKGFL</sequence>
<accession>A0A0B7B4H1</accession>
<dbReference type="EMBL" id="HACG01041384">
    <property type="protein sequence ID" value="CEK88249.1"/>
    <property type="molecule type" value="Transcribed_RNA"/>
</dbReference>
<gene>
    <name evidence="1" type="primary">ORF164124</name>
</gene>
<dbReference type="AlphaFoldDB" id="A0A0B7B4H1"/>
<evidence type="ECO:0000313" key="1">
    <source>
        <dbReference type="EMBL" id="CEK88249.1"/>
    </source>
</evidence>